<proteinExistence type="predicted"/>
<comment type="caution">
    <text evidence="1">The sequence shown here is derived from an EMBL/GenBank/DDBJ whole genome shotgun (WGS) entry which is preliminary data.</text>
</comment>
<evidence type="ECO:0000313" key="2">
    <source>
        <dbReference type="Proteomes" id="UP000307244"/>
    </source>
</evidence>
<evidence type="ECO:0000313" key="1">
    <source>
        <dbReference type="EMBL" id="TKC08890.1"/>
    </source>
</evidence>
<dbReference type="AlphaFoldDB" id="A0A4U1CPS7"/>
<dbReference type="OrthoDB" id="9816206at2"/>
<reference evidence="1 2" key="1">
    <citation type="submission" date="2019-04" db="EMBL/GenBank/DDBJ databases">
        <title>Pedobacter sp. RP-3-15 sp. nov., isolated from Arctic soil.</title>
        <authorList>
            <person name="Dahal R.H."/>
            <person name="Kim D.-U."/>
        </authorList>
    </citation>
    <scope>NUCLEOTIDE SEQUENCE [LARGE SCALE GENOMIC DNA]</scope>
    <source>
        <strain evidence="1 2">RP-3-15</strain>
    </source>
</reference>
<gene>
    <name evidence="1" type="ORF">FA047_01985</name>
</gene>
<dbReference type="EMBL" id="SWBQ01000001">
    <property type="protein sequence ID" value="TKC08890.1"/>
    <property type="molecule type" value="Genomic_DNA"/>
</dbReference>
<dbReference type="RefSeq" id="WP_136834309.1">
    <property type="nucleotide sequence ID" value="NZ_SWBQ01000001.1"/>
</dbReference>
<organism evidence="1 2">
    <name type="scientific">Pedobacter frigoris</name>
    <dbReference type="NCBI Taxonomy" id="2571272"/>
    <lineage>
        <taxon>Bacteria</taxon>
        <taxon>Pseudomonadati</taxon>
        <taxon>Bacteroidota</taxon>
        <taxon>Sphingobacteriia</taxon>
        <taxon>Sphingobacteriales</taxon>
        <taxon>Sphingobacteriaceae</taxon>
        <taxon>Pedobacter</taxon>
    </lineage>
</organism>
<sequence>MDLPGYGAYPIQKDVFLRVEQVEKQMMKQDEKIELLFTYLSKFVEKDEQPRTEIGYKIGER</sequence>
<accession>A0A4U1CPS7</accession>
<keyword evidence="2" id="KW-1185">Reference proteome</keyword>
<name>A0A4U1CPS7_9SPHI</name>
<dbReference type="Proteomes" id="UP000307244">
    <property type="component" value="Unassembled WGS sequence"/>
</dbReference>
<protein>
    <submittedName>
        <fullName evidence="1">Uncharacterized protein</fullName>
    </submittedName>
</protein>